<evidence type="ECO:0000256" key="2">
    <source>
        <dbReference type="ARBA" id="ARBA00023002"/>
    </source>
</evidence>
<dbReference type="SUPFAM" id="SSF53223">
    <property type="entry name" value="Aminoacid dehydrogenase-like, N-terminal domain"/>
    <property type="match status" value="1"/>
</dbReference>
<dbReference type="InterPro" id="IPR036291">
    <property type="entry name" value="NAD(P)-bd_dom_sf"/>
</dbReference>
<dbReference type="InterPro" id="IPR046346">
    <property type="entry name" value="Aminoacid_DH-like_N_sf"/>
</dbReference>
<comment type="caution">
    <text evidence="4">The sequence shown here is derived from an EMBL/GenBank/DDBJ whole genome shotgun (WGS) entry which is preliminary data.</text>
</comment>
<dbReference type="EMBL" id="JAATJA010000002">
    <property type="protein sequence ID" value="NJB68788.1"/>
    <property type="molecule type" value="Genomic_DNA"/>
</dbReference>
<comment type="similarity">
    <text evidence="1">Belongs to the Glu/Leu/Phe/Val dehydrogenases family.</text>
</comment>
<sequence length="993" mass="108872">MSELSSGGGLGGDAREVGTIVARGLVRGTRETVPWFYANMPEYYFRTHDRDEQVRHLQAIVSAGVVGDRHVLAIRSPCGTRVTLISPGGGTAELVAALGTLAGDEVLNARLYATLDGRMRLDSFVLAPQGAVDRADQSFVDAVRSVELSGLLRADETEGFGDFLSCGTCDCVARFEVERAVRHYHMYRDVLDDDRVHVRREDEVYPGQSRIMVAMSAPPERGLMLEMAKLLHRSGCAVRRAYGDVYATPGGSFGVCSFYLSACDSPALGNRESWEKLEAQLARLKWYAGGHPLEWFADAEGMSVSQVMFMQAAAAFAHQFLAGADPHAFTAHNIVQSMLTHPAISRGLVEAFEARFDPDGHGRDRAQLDVLRRVRGQVAELSDEVERQTFRVIELFITNTLRTNYFLPDRFGLSFRMDPAILAHIPPAPGTVKDDPPYGFFFFYGAHFRGFHVRHREMARGGVRVVPTVSRENFEMESNRLFAEVTALARTQQHKNKDIPEGGSKAVILVGPQGDIDRAVKSVADSLLDIIVPGQDGPSLPQVVDYLGREEVIYLGPDEHITPSHIEWIVERARRRGFRWPSAFMSSKPSTGINHKRYGVTSLGVIVFAEEMLGMLGIDPKRDAFRVKLTGGPRGDVAGNAMLLLMRQYGTNARIVAVTDGHGAAFDPQGLDHGELEHLVREERGIAEFNPERLGAGGTVAGAGTPEGVRLRDTLHNTAEADLFIPAGGRPETINDGNWRQFLLPDGSPSARAVVEGANIFFSPQARTELERHGVLIAQGASANKTGVICSSYEVLAGLTLSDEEFLAVKDEYVAEVLDILRIRARSEARLMLREYRRCGAARPLTAITTELSREINALADGIAAELGQGGAVANDPLLRALVLEYCPPLLSARYEDRIFTRIPEEHLRALVAAYAASRIVYAEGLGWMSRVGARGGLVEAVRSYLRQEAVVAAYRAELRAAGLTHVRELLGILDATACKFLTERDMGIEAER</sequence>
<dbReference type="Proteomes" id="UP000580856">
    <property type="component" value="Unassembled WGS sequence"/>
</dbReference>
<keyword evidence="5" id="KW-1185">Reference proteome</keyword>
<dbReference type="PANTHER" id="PTHR11606">
    <property type="entry name" value="GLUTAMATE DEHYDROGENASE"/>
    <property type="match status" value="1"/>
</dbReference>
<evidence type="ECO:0000259" key="3">
    <source>
        <dbReference type="SMART" id="SM00839"/>
    </source>
</evidence>
<protein>
    <submittedName>
        <fullName evidence="4">Glutamate dehydrogenase</fullName>
        <ecNumber evidence="4">1.4.1.2</ecNumber>
    </submittedName>
</protein>
<dbReference type="AlphaFoldDB" id="A0A846QKS6"/>
<dbReference type="InterPro" id="IPR006096">
    <property type="entry name" value="Glu/Leu/Phe/Val/Trp_DH_C"/>
</dbReference>
<dbReference type="SMART" id="SM00839">
    <property type="entry name" value="ELFV_dehydrog"/>
    <property type="match status" value="1"/>
</dbReference>
<dbReference type="PANTHER" id="PTHR11606:SF39">
    <property type="entry name" value="GLUTAMATE_PHENYLALANINE_LEUCINE_VALINE_L-TRYPTOPHAN DEHYDROGENASE C-TERMINAL DOMAIN-CONTAINING PROTEIN"/>
    <property type="match status" value="1"/>
</dbReference>
<evidence type="ECO:0000313" key="5">
    <source>
        <dbReference type="Proteomes" id="UP000580856"/>
    </source>
</evidence>
<dbReference type="Gene3D" id="3.40.50.10860">
    <property type="entry name" value="Leucine Dehydrogenase, chain A, domain 1"/>
    <property type="match status" value="1"/>
</dbReference>
<evidence type="ECO:0000313" key="4">
    <source>
        <dbReference type="EMBL" id="NJB68788.1"/>
    </source>
</evidence>
<dbReference type="Gene3D" id="3.40.50.720">
    <property type="entry name" value="NAD(P)-binding Rossmann-like Domain"/>
    <property type="match status" value="1"/>
</dbReference>
<reference evidence="4 5" key="1">
    <citation type="submission" date="2020-03" db="EMBL/GenBank/DDBJ databases">
        <title>Genomic Encyclopedia of Type Strains, Phase IV (KMG-IV): sequencing the most valuable type-strain genomes for metagenomic binning, comparative biology and taxonomic classification.</title>
        <authorList>
            <person name="Goeker M."/>
        </authorList>
    </citation>
    <scope>NUCLEOTIDE SEQUENCE [LARGE SCALE GENOMIC DNA]</scope>
    <source>
        <strain evidence="4 5">DSM 24233</strain>
    </source>
</reference>
<dbReference type="GO" id="GO:0004352">
    <property type="term" value="F:glutamate dehydrogenase (NAD+) activity"/>
    <property type="evidence" value="ECO:0007669"/>
    <property type="project" value="UniProtKB-EC"/>
</dbReference>
<gene>
    <name evidence="4" type="ORF">GGQ74_002461</name>
</gene>
<dbReference type="RefSeq" id="WP_167941827.1">
    <property type="nucleotide sequence ID" value="NZ_JAATJA010000002.1"/>
</dbReference>
<dbReference type="EC" id="1.4.1.2" evidence="4"/>
<dbReference type="Pfam" id="PF00208">
    <property type="entry name" value="ELFV_dehydrog"/>
    <property type="match status" value="1"/>
</dbReference>
<evidence type="ECO:0000256" key="1">
    <source>
        <dbReference type="ARBA" id="ARBA00006382"/>
    </source>
</evidence>
<dbReference type="GO" id="GO:0006538">
    <property type="term" value="P:L-glutamate catabolic process"/>
    <property type="evidence" value="ECO:0007669"/>
    <property type="project" value="TreeGrafter"/>
</dbReference>
<name>A0A846QKS6_9BACT</name>
<proteinExistence type="inferred from homology"/>
<dbReference type="SUPFAM" id="SSF51735">
    <property type="entry name" value="NAD(P)-binding Rossmann-fold domains"/>
    <property type="match status" value="1"/>
</dbReference>
<keyword evidence="2 4" id="KW-0560">Oxidoreductase</keyword>
<feature type="domain" description="Glutamate/phenylalanine/leucine/valine/L-tryptophan dehydrogenase C-terminal" evidence="3">
    <location>
        <begin position="592"/>
        <end position="852"/>
    </location>
</feature>
<organism evidence="4 5">
    <name type="scientific">Desulfobaculum xiamenense</name>
    <dbReference type="NCBI Taxonomy" id="995050"/>
    <lineage>
        <taxon>Bacteria</taxon>
        <taxon>Pseudomonadati</taxon>
        <taxon>Thermodesulfobacteriota</taxon>
        <taxon>Desulfovibrionia</taxon>
        <taxon>Desulfovibrionales</taxon>
        <taxon>Desulfovibrionaceae</taxon>
        <taxon>Desulfobaculum</taxon>
    </lineage>
</organism>
<accession>A0A846QKS6</accession>